<dbReference type="GeneID" id="106169055"/>
<protein>
    <submittedName>
        <fullName evidence="3">Uncharacterized protein LOC106169055</fullName>
    </submittedName>
</protein>
<dbReference type="KEGG" id="lak:106169055"/>
<dbReference type="RefSeq" id="XP_013403800.1">
    <property type="nucleotide sequence ID" value="XM_013548346.2"/>
</dbReference>
<reference evidence="3" key="1">
    <citation type="submission" date="2025-08" db="UniProtKB">
        <authorList>
            <consortium name="RefSeq"/>
        </authorList>
    </citation>
    <scope>IDENTIFICATION</scope>
    <source>
        <tissue evidence="3">Gonads</tissue>
    </source>
</reference>
<dbReference type="InterPro" id="IPR036770">
    <property type="entry name" value="Ankyrin_rpt-contain_sf"/>
</dbReference>
<dbReference type="Pfam" id="PF07525">
    <property type="entry name" value="SOCS_box"/>
    <property type="match status" value="1"/>
</dbReference>
<evidence type="ECO:0000259" key="1">
    <source>
        <dbReference type="PROSITE" id="PS50225"/>
    </source>
</evidence>
<dbReference type="InterPro" id="IPR002110">
    <property type="entry name" value="Ankyrin_rpt"/>
</dbReference>
<accession>A0A1S3J027</accession>
<keyword evidence="2" id="KW-1185">Reference proteome</keyword>
<evidence type="ECO:0000313" key="2">
    <source>
        <dbReference type="Proteomes" id="UP000085678"/>
    </source>
</evidence>
<dbReference type="Gene3D" id="1.25.40.20">
    <property type="entry name" value="Ankyrin repeat-containing domain"/>
    <property type="match status" value="1"/>
</dbReference>
<dbReference type="InterPro" id="IPR001496">
    <property type="entry name" value="SOCS_box"/>
</dbReference>
<dbReference type="InParanoid" id="A0A1S3J027"/>
<dbReference type="SUPFAM" id="SSF48403">
    <property type="entry name" value="Ankyrin repeat"/>
    <property type="match status" value="1"/>
</dbReference>
<evidence type="ECO:0000313" key="3">
    <source>
        <dbReference type="RefSeq" id="XP_013403800.1"/>
    </source>
</evidence>
<proteinExistence type="predicted"/>
<dbReference type="SMART" id="SM00248">
    <property type="entry name" value="ANK"/>
    <property type="match status" value="6"/>
</dbReference>
<dbReference type="PROSITE" id="PS50225">
    <property type="entry name" value="SOCS"/>
    <property type="match status" value="1"/>
</dbReference>
<sequence length="696" mass="77973">MDKISQNFCQDMMTGAESMHQSTGAVNLDDQMLAIQQTIQRCDPLPELKEMLNAIGSNNKQVVTQWIGADGLDCMHHAILAGNTEAVMYFHLHGYFSTPHKPRCNDYLQLACYTGHTAIVGFLTEESQTNDLLMGHLCYPNLCTCEYNSKPPIYERTACMLTPLDAAAKGDQLRCVQLLLLSKFVRSRSRSLVERACIIGSSEALELILRKHPDISLEEKQGAVEEAIKRRQAKCLEILFYYGANIQGLFHGAHPLTVLFSASDGYLPYSQRNKHLLEVTKVLLDNGVTCSSALVKNTDYTTSPIATLIYQAMLKIWQFNEYSEEHFKCLELILHYKFIMESPEFCEILKNLFGYCPPEHFKVYSETVIQYLSLLLNGHVDQLLVVNHFHLLLRLMTCVSGLTGDRNVTENTVDFFQRLILLFIRNGADPDLGFKIQVNDEEKWTVDAEARVVDEVGETVISDVVGDAVVSAEVGETVVNGVAGQTVVSGVAGQTVVSGVIGETVVSDVVSETVAGQVVTEIVYGKADSKKVTLDEIPMLWFPVNEYIASIDSNLRISLTRYTDEPKCVHIILDQFLKPVALLAAFMKRESFKAAQAALENPVPSLLKVRHKIDPHMIHISGEGVEDTEHCDLQSQTHLFQLMPARYQSLVHTCRLCIWTAIGRKYSSIERLPIAPGLKKCLKEMFHVQEKKLCEF</sequence>
<dbReference type="Proteomes" id="UP000085678">
    <property type="component" value="Unplaced"/>
</dbReference>
<organism evidence="2 3">
    <name type="scientific">Lingula anatina</name>
    <name type="common">Brachiopod</name>
    <name type="synonym">Lingula unguis</name>
    <dbReference type="NCBI Taxonomy" id="7574"/>
    <lineage>
        <taxon>Eukaryota</taxon>
        <taxon>Metazoa</taxon>
        <taxon>Spiralia</taxon>
        <taxon>Lophotrochozoa</taxon>
        <taxon>Brachiopoda</taxon>
        <taxon>Linguliformea</taxon>
        <taxon>Lingulata</taxon>
        <taxon>Lingulida</taxon>
        <taxon>Linguloidea</taxon>
        <taxon>Lingulidae</taxon>
        <taxon>Lingula</taxon>
    </lineage>
</organism>
<dbReference type="AlphaFoldDB" id="A0A1S3J027"/>
<dbReference type="OrthoDB" id="6058160at2759"/>
<gene>
    <name evidence="3" type="primary">LOC106169055</name>
</gene>
<feature type="domain" description="SOCS box" evidence="1">
    <location>
        <begin position="642"/>
        <end position="684"/>
    </location>
</feature>
<name>A0A1S3J027_LINAN</name>